<reference evidence="4 5" key="1">
    <citation type="submission" date="2018-11" db="EMBL/GenBank/DDBJ databases">
        <title>Sequencing the genomes of 1000 actinobacteria strains.</title>
        <authorList>
            <person name="Klenk H.-P."/>
        </authorList>
    </citation>
    <scope>NUCLEOTIDE SEQUENCE [LARGE SCALE GENOMIC DNA]</scope>
    <source>
        <strain evidence="4 5">DSM 14418</strain>
    </source>
</reference>
<keyword evidence="5" id="KW-1185">Reference proteome</keyword>
<evidence type="ECO:0000256" key="2">
    <source>
        <dbReference type="SAM" id="SignalP"/>
    </source>
</evidence>
<feature type="transmembrane region" description="Helical" evidence="1">
    <location>
        <begin position="323"/>
        <end position="348"/>
    </location>
</feature>
<name>A0A3N4Z6R5_9MICO</name>
<dbReference type="OrthoDB" id="9798180at2"/>
<dbReference type="EMBL" id="RKRA01000001">
    <property type="protein sequence ID" value="RPF26850.1"/>
    <property type="molecule type" value="Genomic_DNA"/>
</dbReference>
<dbReference type="Proteomes" id="UP000280726">
    <property type="component" value="Unassembled WGS sequence"/>
</dbReference>
<dbReference type="PROSITE" id="PS51352">
    <property type="entry name" value="THIOREDOXIN_2"/>
    <property type="match status" value="1"/>
</dbReference>
<feature type="transmembrane region" description="Helical" evidence="1">
    <location>
        <begin position="434"/>
        <end position="455"/>
    </location>
</feature>
<evidence type="ECO:0000256" key="1">
    <source>
        <dbReference type="SAM" id="Phobius"/>
    </source>
</evidence>
<evidence type="ECO:0000259" key="3">
    <source>
        <dbReference type="PROSITE" id="PS51352"/>
    </source>
</evidence>
<dbReference type="SUPFAM" id="SSF52833">
    <property type="entry name" value="Thioredoxin-like"/>
    <property type="match status" value="1"/>
</dbReference>
<keyword evidence="2" id="KW-0732">Signal</keyword>
<keyword evidence="1" id="KW-0472">Membrane</keyword>
<feature type="signal peptide" evidence="2">
    <location>
        <begin position="1"/>
        <end position="22"/>
    </location>
</feature>
<dbReference type="InterPro" id="IPR036249">
    <property type="entry name" value="Thioredoxin-like_sf"/>
</dbReference>
<keyword evidence="1" id="KW-1133">Transmembrane helix</keyword>
<dbReference type="PROSITE" id="PS51354">
    <property type="entry name" value="GLUTAREDOXIN_2"/>
    <property type="match status" value="1"/>
</dbReference>
<dbReference type="RefSeq" id="WP_123915990.1">
    <property type="nucleotide sequence ID" value="NZ_RKRA01000001.1"/>
</dbReference>
<dbReference type="Gene3D" id="3.40.30.10">
    <property type="entry name" value="Glutaredoxin"/>
    <property type="match status" value="1"/>
</dbReference>
<dbReference type="CDD" id="cd02947">
    <property type="entry name" value="TRX_family"/>
    <property type="match status" value="1"/>
</dbReference>
<evidence type="ECO:0000313" key="4">
    <source>
        <dbReference type="EMBL" id="RPF26850.1"/>
    </source>
</evidence>
<feature type="transmembrane region" description="Helical" evidence="1">
    <location>
        <begin position="204"/>
        <end position="226"/>
    </location>
</feature>
<comment type="caution">
    <text evidence="4">The sequence shown here is derived from an EMBL/GenBank/DDBJ whole genome shotgun (WGS) entry which is preliminary data.</text>
</comment>
<feature type="chain" id="PRO_5039554585" description="Thioredoxin domain-containing protein" evidence="2">
    <location>
        <begin position="23"/>
        <end position="470"/>
    </location>
</feature>
<organism evidence="4 5">
    <name type="scientific">Georgenia muralis</name>
    <dbReference type="NCBI Taxonomy" id="154117"/>
    <lineage>
        <taxon>Bacteria</taxon>
        <taxon>Bacillati</taxon>
        <taxon>Actinomycetota</taxon>
        <taxon>Actinomycetes</taxon>
        <taxon>Micrococcales</taxon>
        <taxon>Bogoriellaceae</taxon>
        <taxon>Georgenia</taxon>
    </lineage>
</organism>
<feature type="domain" description="Thioredoxin" evidence="3">
    <location>
        <begin position="21"/>
        <end position="147"/>
    </location>
</feature>
<dbReference type="AlphaFoldDB" id="A0A3N4Z6R5"/>
<gene>
    <name evidence="4" type="ORF">EDD32_1308</name>
</gene>
<sequence>MRRATLGAVLALLAILVATAVAAVTPATARTVPDGLAGAAAGWSGAAAAPVEPVKPTIYYFWGDGCPHCAEAGPFLASLAQTYGATVVDYEVWNHPENREPMAEMAAGFGFEPTGVPLIFLGEEYWVGFSAQLNGAEIEAAVATCAERGCLDAREVARAGGPGVLDPPAAAGPEPAAPAATEVLRLPLLGEVDLGTHSLTVSTALIAVVDGFNPCSLWVLSVLLALTLHSGSRRRTAVIGLTFITVTAAIYGLFITGLFTVLTVVGMSAWLHVLVALVALFFAVVNIKDYFWYRQGLSFTIADERRPGLYRGMRAVLAKGDSLPALVGATVVLAAGVSLVEFSCTAGFPVLWTNLLTSQGATAGTFVLLLALYLLIYQLDELAVFGAAVVGLRATRLQEKQGRLLKLAGGMLMLTLAVVMIVDPDLMGDVGSSLAVFAVALAATALVLLVHRVVLPRLGIHVGSEKSLRR</sequence>
<feature type="transmembrane region" description="Helical" evidence="1">
    <location>
        <begin position="238"/>
        <end position="263"/>
    </location>
</feature>
<feature type="transmembrane region" description="Helical" evidence="1">
    <location>
        <begin position="269"/>
        <end position="287"/>
    </location>
</feature>
<accession>A0A3N4Z6R5</accession>
<dbReference type="InterPro" id="IPR013766">
    <property type="entry name" value="Thioredoxin_domain"/>
</dbReference>
<feature type="transmembrane region" description="Helical" evidence="1">
    <location>
        <begin position="404"/>
        <end position="422"/>
    </location>
</feature>
<keyword evidence="1" id="KW-0812">Transmembrane</keyword>
<evidence type="ECO:0000313" key="5">
    <source>
        <dbReference type="Proteomes" id="UP000280726"/>
    </source>
</evidence>
<proteinExistence type="predicted"/>
<protein>
    <recommendedName>
        <fullName evidence="3">Thioredoxin domain-containing protein</fullName>
    </recommendedName>
</protein>